<evidence type="ECO:0000256" key="3">
    <source>
        <dbReference type="ARBA" id="ARBA00023274"/>
    </source>
</evidence>
<gene>
    <name evidence="5" type="ORF">AK88_00161</name>
</gene>
<keyword evidence="2" id="KW-0689">Ribosomal protein</keyword>
<dbReference type="GeneID" id="24265475"/>
<dbReference type="RefSeq" id="XP_012333235.1">
    <property type="nucleotide sequence ID" value="XM_012477812.1"/>
</dbReference>
<sequence length="127" mass="14447">MSNVSNALIWELTKKNNCFLKKNKSGRKGNFLCDSYNINCKNTPSSSGLVKHNGVNLRLQKGKVVLCVKSKDQNTTTNNVYRTKNKGTAMKLIDEHTKLVSSKNKKQLIKKYNRMSKMYNCNNKGNK</sequence>
<dbReference type="GO" id="GO:0003735">
    <property type="term" value="F:structural constituent of ribosome"/>
    <property type="evidence" value="ECO:0007669"/>
    <property type="project" value="InterPro"/>
</dbReference>
<dbReference type="GO" id="GO:1990904">
    <property type="term" value="C:ribonucleoprotein complex"/>
    <property type="evidence" value="ECO:0007669"/>
    <property type="project" value="UniProtKB-KW"/>
</dbReference>
<evidence type="ECO:0000259" key="4">
    <source>
        <dbReference type="Pfam" id="PF01778"/>
    </source>
</evidence>
<name>A0A0D9QTL0_PLAFR</name>
<protein>
    <recommendedName>
        <fullName evidence="4">Ribosomal eL28/Mak16 domain-containing protein</fullName>
    </recommendedName>
</protein>
<proteinExistence type="inferred from homology"/>
<dbReference type="InterPro" id="IPR002672">
    <property type="entry name" value="Ribosomal_eL28"/>
</dbReference>
<dbReference type="Proteomes" id="UP000054561">
    <property type="component" value="Unassembled WGS sequence"/>
</dbReference>
<evidence type="ECO:0000256" key="2">
    <source>
        <dbReference type="ARBA" id="ARBA00022980"/>
    </source>
</evidence>
<dbReference type="OrthoDB" id="338850at2759"/>
<dbReference type="PANTHER" id="PTHR10544">
    <property type="entry name" value="60S RIBOSOMAL PROTEIN L28"/>
    <property type="match status" value="1"/>
</dbReference>
<keyword evidence="6" id="KW-1185">Reference proteome</keyword>
<dbReference type="AlphaFoldDB" id="A0A0D9QTL0"/>
<organism evidence="5 6">
    <name type="scientific">Plasmodium fragile</name>
    <dbReference type="NCBI Taxonomy" id="5857"/>
    <lineage>
        <taxon>Eukaryota</taxon>
        <taxon>Sar</taxon>
        <taxon>Alveolata</taxon>
        <taxon>Apicomplexa</taxon>
        <taxon>Aconoidasida</taxon>
        <taxon>Haemosporida</taxon>
        <taxon>Plasmodiidae</taxon>
        <taxon>Plasmodium</taxon>
        <taxon>Plasmodium (Plasmodium)</taxon>
    </lineage>
</organism>
<dbReference type="VEuPathDB" id="PlasmoDB:AK88_00161"/>
<dbReference type="Pfam" id="PF01778">
    <property type="entry name" value="Ribosomal_L28e"/>
    <property type="match status" value="1"/>
</dbReference>
<dbReference type="Gene3D" id="3.30.390.110">
    <property type="match status" value="1"/>
</dbReference>
<dbReference type="EMBL" id="KQ001645">
    <property type="protein sequence ID" value="KJP90313.1"/>
    <property type="molecule type" value="Genomic_DNA"/>
</dbReference>
<accession>A0A0D9QTL0</accession>
<dbReference type="GO" id="GO:0006412">
    <property type="term" value="P:translation"/>
    <property type="evidence" value="ECO:0007669"/>
    <property type="project" value="InterPro"/>
</dbReference>
<reference evidence="5 6" key="1">
    <citation type="submission" date="2014-03" db="EMBL/GenBank/DDBJ databases">
        <title>The Genome Sequence of Plasmodium fragile nilgiri.</title>
        <authorList>
            <consortium name="The Broad Institute Genomics Platform"/>
            <consortium name="The Broad Institute Genome Sequencing Center for Infectious Disease"/>
            <person name="Neafsey D."/>
            <person name="Duraisingh M."/>
            <person name="Young S.K."/>
            <person name="Zeng Q."/>
            <person name="Gargeya S."/>
            <person name="Abouelleil A."/>
            <person name="Alvarado L."/>
            <person name="Chapman S.B."/>
            <person name="Gainer-Dewar J."/>
            <person name="Goldberg J."/>
            <person name="Griggs A."/>
            <person name="Gujja S."/>
            <person name="Hansen M."/>
            <person name="Howarth C."/>
            <person name="Imamovic A."/>
            <person name="Larimer J."/>
            <person name="Pearson M."/>
            <person name="Poon T.W."/>
            <person name="Priest M."/>
            <person name="Roberts A."/>
            <person name="Saif S."/>
            <person name="Shea T."/>
            <person name="Sykes S."/>
            <person name="Wortman J."/>
            <person name="Nusbaum C."/>
            <person name="Birren B."/>
        </authorList>
    </citation>
    <scope>NUCLEOTIDE SEQUENCE [LARGE SCALE GENOMIC DNA]</scope>
    <source>
        <strain evidence="6">nilgiri</strain>
    </source>
</reference>
<dbReference type="InterPro" id="IPR029004">
    <property type="entry name" value="Ribosomal_eL28/Mak16"/>
</dbReference>
<comment type="similarity">
    <text evidence="1">Belongs to the eukaryotic ribosomal protein eL28 family.</text>
</comment>
<dbReference type="GO" id="GO:0005840">
    <property type="term" value="C:ribosome"/>
    <property type="evidence" value="ECO:0007669"/>
    <property type="project" value="UniProtKB-KW"/>
</dbReference>
<keyword evidence="3" id="KW-0687">Ribonucleoprotein</keyword>
<dbReference type="OMA" id="WELTKKN"/>
<evidence type="ECO:0000313" key="5">
    <source>
        <dbReference type="EMBL" id="KJP90313.1"/>
    </source>
</evidence>
<feature type="domain" description="Ribosomal eL28/Mak16" evidence="4">
    <location>
        <begin position="8"/>
        <end position="119"/>
    </location>
</feature>
<evidence type="ECO:0000313" key="6">
    <source>
        <dbReference type="Proteomes" id="UP000054561"/>
    </source>
</evidence>
<evidence type="ECO:0000256" key="1">
    <source>
        <dbReference type="ARBA" id="ARBA00007926"/>
    </source>
</evidence>